<evidence type="ECO:0000313" key="1">
    <source>
        <dbReference type="EMBL" id="KAL2630946.1"/>
    </source>
</evidence>
<reference evidence="1 2" key="1">
    <citation type="submission" date="2024-09" db="EMBL/GenBank/DDBJ databases">
        <title>Chromosome-scale assembly of Riccia fluitans.</title>
        <authorList>
            <person name="Paukszto L."/>
            <person name="Sawicki J."/>
            <person name="Karawczyk K."/>
            <person name="Piernik-Szablinska J."/>
            <person name="Szczecinska M."/>
            <person name="Mazdziarz M."/>
        </authorList>
    </citation>
    <scope>NUCLEOTIDE SEQUENCE [LARGE SCALE GENOMIC DNA]</scope>
    <source>
        <strain evidence="1">Rf_01</strain>
        <tissue evidence="1">Aerial parts of the thallus</tissue>
    </source>
</reference>
<protein>
    <submittedName>
        <fullName evidence="1">Uncharacterized protein</fullName>
    </submittedName>
</protein>
<dbReference type="EMBL" id="JBHFFA010000004">
    <property type="protein sequence ID" value="KAL2630946.1"/>
    <property type="molecule type" value="Genomic_DNA"/>
</dbReference>
<keyword evidence="2" id="KW-1185">Reference proteome</keyword>
<name>A0ABD1YJI1_9MARC</name>
<organism evidence="1 2">
    <name type="scientific">Riccia fluitans</name>
    <dbReference type="NCBI Taxonomy" id="41844"/>
    <lineage>
        <taxon>Eukaryota</taxon>
        <taxon>Viridiplantae</taxon>
        <taxon>Streptophyta</taxon>
        <taxon>Embryophyta</taxon>
        <taxon>Marchantiophyta</taxon>
        <taxon>Marchantiopsida</taxon>
        <taxon>Marchantiidae</taxon>
        <taxon>Marchantiales</taxon>
        <taxon>Ricciaceae</taxon>
        <taxon>Riccia</taxon>
    </lineage>
</organism>
<accession>A0ABD1YJI1</accession>
<dbReference type="AlphaFoldDB" id="A0ABD1YJI1"/>
<sequence length="110" mass="12636">MATRNITPFTFADLHPKLKRKQVGTKWFVTLAPQYGAMQLWQSRNKQMEDPVLLGIIVYIVKDTNAIDFAVLKEGISYYRFLVNPKFFDSERSQLAIGDSLDKIPPKEVS</sequence>
<evidence type="ECO:0000313" key="2">
    <source>
        <dbReference type="Proteomes" id="UP001605036"/>
    </source>
</evidence>
<gene>
    <name evidence="1" type="ORF">R1flu_015632</name>
</gene>
<proteinExistence type="predicted"/>
<comment type="caution">
    <text evidence="1">The sequence shown here is derived from an EMBL/GenBank/DDBJ whole genome shotgun (WGS) entry which is preliminary data.</text>
</comment>
<dbReference type="Proteomes" id="UP001605036">
    <property type="component" value="Unassembled WGS sequence"/>
</dbReference>